<proteinExistence type="predicted"/>
<accession>A0A8S9QJ51</accession>
<reference evidence="1" key="1">
    <citation type="submission" date="2019-12" db="EMBL/GenBank/DDBJ databases">
        <title>Genome sequencing and annotation of Brassica cretica.</title>
        <authorList>
            <person name="Studholme D.J."/>
            <person name="Sarris P."/>
        </authorList>
    </citation>
    <scope>NUCLEOTIDE SEQUENCE</scope>
    <source>
        <strain evidence="1">PFS-109/04</strain>
        <tissue evidence="1">Leaf</tissue>
    </source>
</reference>
<evidence type="ECO:0000313" key="2">
    <source>
        <dbReference type="Proteomes" id="UP000712600"/>
    </source>
</evidence>
<dbReference type="AlphaFoldDB" id="A0A8S9QJ51"/>
<comment type="caution">
    <text evidence="1">The sequence shown here is derived from an EMBL/GenBank/DDBJ whole genome shotgun (WGS) entry which is preliminary data.</text>
</comment>
<dbReference type="SUPFAM" id="SSF52047">
    <property type="entry name" value="RNI-like"/>
    <property type="match status" value="1"/>
</dbReference>
<organism evidence="1 2">
    <name type="scientific">Brassica cretica</name>
    <name type="common">Mustard</name>
    <dbReference type="NCBI Taxonomy" id="69181"/>
    <lineage>
        <taxon>Eukaryota</taxon>
        <taxon>Viridiplantae</taxon>
        <taxon>Streptophyta</taxon>
        <taxon>Embryophyta</taxon>
        <taxon>Tracheophyta</taxon>
        <taxon>Spermatophyta</taxon>
        <taxon>Magnoliopsida</taxon>
        <taxon>eudicotyledons</taxon>
        <taxon>Gunneridae</taxon>
        <taxon>Pentapetalae</taxon>
        <taxon>rosids</taxon>
        <taxon>malvids</taxon>
        <taxon>Brassicales</taxon>
        <taxon>Brassicaceae</taxon>
        <taxon>Brassiceae</taxon>
        <taxon>Brassica</taxon>
    </lineage>
</organism>
<gene>
    <name evidence="1" type="ORF">F2Q69_00025149</name>
</gene>
<dbReference type="InterPro" id="IPR032675">
    <property type="entry name" value="LRR_dom_sf"/>
</dbReference>
<protein>
    <submittedName>
        <fullName evidence="1">Uncharacterized protein</fullName>
    </submittedName>
</protein>
<sequence length="74" mass="8504">MVWSEGYLTSHLTTISLNGCPLTEDPIPVLEKLIHLKEISLQYRSFTGRRIVCSRDGFPQLQKLRFDGLNVLEE</sequence>
<evidence type="ECO:0000313" key="1">
    <source>
        <dbReference type="EMBL" id="KAF3541896.1"/>
    </source>
</evidence>
<name>A0A8S9QJ51_BRACR</name>
<dbReference type="Proteomes" id="UP000712600">
    <property type="component" value="Unassembled WGS sequence"/>
</dbReference>
<dbReference type="Gene3D" id="3.80.10.10">
    <property type="entry name" value="Ribonuclease Inhibitor"/>
    <property type="match status" value="1"/>
</dbReference>
<dbReference type="EMBL" id="QGKX02001290">
    <property type="protein sequence ID" value="KAF3541896.1"/>
    <property type="molecule type" value="Genomic_DNA"/>
</dbReference>